<evidence type="ECO:0000256" key="4">
    <source>
        <dbReference type="ARBA" id="ARBA00022679"/>
    </source>
</evidence>
<evidence type="ECO:0000256" key="2">
    <source>
        <dbReference type="ARBA" id="ARBA00022490"/>
    </source>
</evidence>
<dbReference type="Gene3D" id="1.10.10.10">
    <property type="entry name" value="Winged helix-like DNA-binding domain superfamily/Winged helix DNA-binding domain"/>
    <property type="match status" value="1"/>
</dbReference>
<evidence type="ECO:0000256" key="8">
    <source>
        <dbReference type="HAMAP-Rule" id="MF_00772"/>
    </source>
</evidence>
<comment type="miscellaneous">
    <text evidence="8">This enzyme catalyzes only one turnover and therefore is not strictly catalytic. According to one definition, an enzyme is a biocatalyst that acts repeatedly and over many reaction cycles.</text>
</comment>
<keyword evidence="5 8" id="KW-0227">DNA damage</keyword>
<protein>
    <recommendedName>
        <fullName evidence="8">Methylated-DNA--protein-cysteine methyltransferase</fullName>
        <ecNumber evidence="8">2.1.1.63</ecNumber>
    </recommendedName>
    <alternativeName>
        <fullName evidence="8">6-O-methylguanine-DNA methyltransferase</fullName>
        <shortName evidence="8">MGMT</shortName>
    </alternativeName>
    <alternativeName>
        <fullName evidence="8">O-6-methylguanine-DNA-alkyltransferase</fullName>
    </alternativeName>
</protein>
<comment type="catalytic activity">
    <reaction evidence="1 8">
        <text>a 4-O-methyl-thymidine in DNA + L-cysteinyl-[protein] = a thymidine in DNA + S-methyl-L-cysteinyl-[protein]</text>
        <dbReference type="Rhea" id="RHEA:53428"/>
        <dbReference type="Rhea" id="RHEA-COMP:10131"/>
        <dbReference type="Rhea" id="RHEA-COMP:10132"/>
        <dbReference type="Rhea" id="RHEA-COMP:13555"/>
        <dbReference type="Rhea" id="RHEA-COMP:13556"/>
        <dbReference type="ChEBI" id="CHEBI:29950"/>
        <dbReference type="ChEBI" id="CHEBI:82612"/>
        <dbReference type="ChEBI" id="CHEBI:137386"/>
        <dbReference type="ChEBI" id="CHEBI:137387"/>
        <dbReference type="EC" id="2.1.1.63"/>
    </reaction>
</comment>
<dbReference type="PANTHER" id="PTHR10815">
    <property type="entry name" value="METHYLATED-DNA--PROTEIN-CYSTEINE METHYLTRANSFERASE"/>
    <property type="match status" value="1"/>
</dbReference>
<evidence type="ECO:0000256" key="7">
    <source>
        <dbReference type="ARBA" id="ARBA00049348"/>
    </source>
</evidence>
<dbReference type="InterPro" id="IPR014048">
    <property type="entry name" value="MethylDNA_cys_MeTrfase_DNA-bd"/>
</dbReference>
<comment type="similarity">
    <text evidence="8">Belongs to the MGMT family.</text>
</comment>
<keyword evidence="4 8" id="KW-0808">Transferase</keyword>
<dbReference type="InterPro" id="IPR001497">
    <property type="entry name" value="MethylDNA_cys_MeTrfase_AS"/>
</dbReference>
<keyword evidence="12" id="KW-1185">Reference proteome</keyword>
<dbReference type="HAMAP" id="MF_00772">
    <property type="entry name" value="OGT"/>
    <property type="match status" value="1"/>
</dbReference>
<keyword evidence="2 8" id="KW-0963">Cytoplasm</keyword>
<evidence type="ECO:0000259" key="9">
    <source>
        <dbReference type="Pfam" id="PF01035"/>
    </source>
</evidence>
<dbReference type="InterPro" id="IPR036217">
    <property type="entry name" value="MethylDNA_cys_MeTrfase_DNAb"/>
</dbReference>
<organism evidence="11 12">
    <name type="scientific">Agromyces neolithicus</name>
    <dbReference type="NCBI Taxonomy" id="269420"/>
    <lineage>
        <taxon>Bacteria</taxon>
        <taxon>Bacillati</taxon>
        <taxon>Actinomycetota</taxon>
        <taxon>Actinomycetes</taxon>
        <taxon>Micrococcales</taxon>
        <taxon>Microbacteriaceae</taxon>
        <taxon>Agromyces</taxon>
    </lineage>
</organism>
<sequence length="170" mass="18193">MTRRHATLGTPLGELLVVADGEALAGIYFPGHWHPPVAGTIGIEVDALGDALIMRFGEQLAQYLDGTRTTFDLPLAPDGDEFQLTVWAMLRDIRFSETTTYGALAARLGDRNLARRVGNAVGRNPLSIVVPCHRVVGAAGSLTGYAGGLERKRQLLELEGAAVVAQGRLF</sequence>
<comment type="function">
    <text evidence="8">Involved in the cellular defense against the biological effects of O6-methylguanine (O6-MeG) and O4-methylthymine (O4-MeT) in DNA. Repairs the methylated nucleobase in DNA by stoichiometrically transferring the methyl group to a cysteine residue in the enzyme. This is a suicide reaction: the enzyme is irreversibly inactivated.</text>
</comment>
<dbReference type="PANTHER" id="PTHR10815:SF5">
    <property type="entry name" value="METHYLATED-DNA--PROTEIN-CYSTEINE METHYLTRANSFERASE"/>
    <property type="match status" value="1"/>
</dbReference>
<feature type="domain" description="Methylated-DNA-[protein]-cysteine S-methyltransferase DNA binding" evidence="9">
    <location>
        <begin position="81"/>
        <end position="161"/>
    </location>
</feature>
<evidence type="ECO:0000256" key="6">
    <source>
        <dbReference type="ARBA" id="ARBA00023204"/>
    </source>
</evidence>
<dbReference type="InterPro" id="IPR008332">
    <property type="entry name" value="MethylG_MeTrfase_N"/>
</dbReference>
<dbReference type="SUPFAM" id="SSF53155">
    <property type="entry name" value="Methylated DNA-protein cysteine methyltransferase domain"/>
    <property type="match status" value="1"/>
</dbReference>
<proteinExistence type="inferred from homology"/>
<evidence type="ECO:0000256" key="1">
    <source>
        <dbReference type="ARBA" id="ARBA00001286"/>
    </source>
</evidence>
<dbReference type="Pfam" id="PF01035">
    <property type="entry name" value="DNA_binding_1"/>
    <property type="match status" value="1"/>
</dbReference>
<dbReference type="SUPFAM" id="SSF46767">
    <property type="entry name" value="Methylated DNA-protein cysteine methyltransferase, C-terminal domain"/>
    <property type="match status" value="1"/>
</dbReference>
<dbReference type="Pfam" id="PF02870">
    <property type="entry name" value="Methyltransf_1N"/>
    <property type="match status" value="1"/>
</dbReference>
<dbReference type="EMBL" id="BAAANJ010000009">
    <property type="protein sequence ID" value="GAA1814722.1"/>
    <property type="molecule type" value="Genomic_DNA"/>
</dbReference>
<dbReference type="CDD" id="cd06445">
    <property type="entry name" value="ATase"/>
    <property type="match status" value="1"/>
</dbReference>
<feature type="active site" description="Nucleophile; methyl group acceptor" evidence="8">
    <location>
        <position position="132"/>
    </location>
</feature>
<feature type="domain" description="Methylguanine DNA methyltransferase ribonuclease-like" evidence="10">
    <location>
        <begin position="5"/>
        <end position="77"/>
    </location>
</feature>
<evidence type="ECO:0000256" key="5">
    <source>
        <dbReference type="ARBA" id="ARBA00022763"/>
    </source>
</evidence>
<comment type="caution">
    <text evidence="11">The sequence shown here is derived from an EMBL/GenBank/DDBJ whole genome shotgun (WGS) entry which is preliminary data.</text>
</comment>
<dbReference type="Gene3D" id="3.30.160.70">
    <property type="entry name" value="Methylated DNA-protein cysteine methyltransferase domain"/>
    <property type="match status" value="1"/>
</dbReference>
<evidence type="ECO:0000259" key="10">
    <source>
        <dbReference type="Pfam" id="PF02870"/>
    </source>
</evidence>
<gene>
    <name evidence="11" type="ORF">GCM10009749_25350</name>
</gene>
<comment type="subcellular location">
    <subcellularLocation>
        <location evidence="8">Cytoplasm</location>
    </subcellularLocation>
</comment>
<dbReference type="NCBIfam" id="TIGR00589">
    <property type="entry name" value="ogt"/>
    <property type="match status" value="1"/>
</dbReference>
<dbReference type="Proteomes" id="UP001500002">
    <property type="component" value="Unassembled WGS sequence"/>
</dbReference>
<evidence type="ECO:0000313" key="11">
    <source>
        <dbReference type="EMBL" id="GAA1814722.1"/>
    </source>
</evidence>
<dbReference type="PROSITE" id="PS00374">
    <property type="entry name" value="MGMT"/>
    <property type="match status" value="1"/>
</dbReference>
<name>A0ABP4YIQ2_9MICO</name>
<reference evidence="12" key="1">
    <citation type="journal article" date="2019" name="Int. J. Syst. Evol. Microbiol.">
        <title>The Global Catalogue of Microorganisms (GCM) 10K type strain sequencing project: providing services to taxonomists for standard genome sequencing and annotation.</title>
        <authorList>
            <consortium name="The Broad Institute Genomics Platform"/>
            <consortium name="The Broad Institute Genome Sequencing Center for Infectious Disease"/>
            <person name="Wu L."/>
            <person name="Ma J."/>
        </authorList>
    </citation>
    <scope>NUCLEOTIDE SEQUENCE [LARGE SCALE GENOMIC DNA]</scope>
    <source>
        <strain evidence="12">JCM 14322</strain>
    </source>
</reference>
<dbReference type="InterPro" id="IPR023546">
    <property type="entry name" value="MGMT"/>
</dbReference>
<evidence type="ECO:0000313" key="12">
    <source>
        <dbReference type="Proteomes" id="UP001500002"/>
    </source>
</evidence>
<dbReference type="InterPro" id="IPR036631">
    <property type="entry name" value="MGMT_N_sf"/>
</dbReference>
<dbReference type="EC" id="2.1.1.63" evidence="8"/>
<accession>A0ABP4YIQ2</accession>
<comment type="catalytic activity">
    <reaction evidence="7 8">
        <text>a 6-O-methyl-2'-deoxyguanosine in DNA + L-cysteinyl-[protein] = S-methyl-L-cysteinyl-[protein] + a 2'-deoxyguanosine in DNA</text>
        <dbReference type="Rhea" id="RHEA:24000"/>
        <dbReference type="Rhea" id="RHEA-COMP:10131"/>
        <dbReference type="Rhea" id="RHEA-COMP:10132"/>
        <dbReference type="Rhea" id="RHEA-COMP:11367"/>
        <dbReference type="Rhea" id="RHEA-COMP:11368"/>
        <dbReference type="ChEBI" id="CHEBI:29950"/>
        <dbReference type="ChEBI" id="CHEBI:82612"/>
        <dbReference type="ChEBI" id="CHEBI:85445"/>
        <dbReference type="ChEBI" id="CHEBI:85448"/>
        <dbReference type="EC" id="2.1.1.63"/>
    </reaction>
</comment>
<dbReference type="RefSeq" id="WP_344296677.1">
    <property type="nucleotide sequence ID" value="NZ_BAAANJ010000009.1"/>
</dbReference>
<dbReference type="InterPro" id="IPR036388">
    <property type="entry name" value="WH-like_DNA-bd_sf"/>
</dbReference>
<keyword evidence="6 8" id="KW-0234">DNA repair</keyword>
<evidence type="ECO:0000256" key="3">
    <source>
        <dbReference type="ARBA" id="ARBA00022603"/>
    </source>
</evidence>
<keyword evidence="3 8" id="KW-0489">Methyltransferase</keyword>